<evidence type="ECO:0000313" key="2">
    <source>
        <dbReference type="Proteomes" id="UP000054359"/>
    </source>
</evidence>
<name>A0A087UX60_STEMI</name>
<dbReference type="OrthoDB" id="6437147at2759"/>
<dbReference type="PANTHER" id="PTHR45749">
    <property type="match status" value="1"/>
</dbReference>
<accession>A0A087UX60</accession>
<evidence type="ECO:0000313" key="1">
    <source>
        <dbReference type="EMBL" id="KFM81949.1"/>
    </source>
</evidence>
<dbReference type="AlphaFoldDB" id="A0A087UX60"/>
<dbReference type="Proteomes" id="UP000054359">
    <property type="component" value="Unassembled WGS sequence"/>
</dbReference>
<organism evidence="1 2">
    <name type="scientific">Stegodyphus mimosarum</name>
    <name type="common">African social velvet spider</name>
    <dbReference type="NCBI Taxonomy" id="407821"/>
    <lineage>
        <taxon>Eukaryota</taxon>
        <taxon>Metazoa</taxon>
        <taxon>Ecdysozoa</taxon>
        <taxon>Arthropoda</taxon>
        <taxon>Chelicerata</taxon>
        <taxon>Arachnida</taxon>
        <taxon>Araneae</taxon>
        <taxon>Araneomorphae</taxon>
        <taxon>Entelegynae</taxon>
        <taxon>Eresoidea</taxon>
        <taxon>Eresidae</taxon>
        <taxon>Stegodyphus</taxon>
    </lineage>
</organism>
<dbReference type="STRING" id="407821.A0A087UX60"/>
<keyword evidence="2" id="KW-1185">Reference proteome</keyword>
<gene>
    <name evidence="1" type="ORF">X975_16561</name>
</gene>
<dbReference type="OMA" id="NIAIYEQ"/>
<sequence>MSLNIRYVSDRTLPGSNIAIYEQFIKFIHVESSTGENLFFVLKREIQSLELHINNIRGQGYDNGSNMKGKVSGVLARLLKENP</sequence>
<proteinExistence type="predicted"/>
<protein>
    <submittedName>
        <fullName evidence="1">Zinc finger MYM-type protein 1</fullName>
    </submittedName>
</protein>
<feature type="non-terminal residue" evidence="1">
    <location>
        <position position="83"/>
    </location>
</feature>
<dbReference type="EMBL" id="KK122111">
    <property type="protein sequence ID" value="KFM81949.1"/>
    <property type="molecule type" value="Genomic_DNA"/>
</dbReference>
<reference evidence="1 2" key="1">
    <citation type="submission" date="2013-11" db="EMBL/GenBank/DDBJ databases">
        <title>Genome sequencing of Stegodyphus mimosarum.</title>
        <authorList>
            <person name="Bechsgaard J."/>
        </authorList>
    </citation>
    <scope>NUCLEOTIDE SEQUENCE [LARGE SCALE GENOMIC DNA]</scope>
</reference>
<dbReference type="PANTHER" id="PTHR45749:SF35">
    <property type="entry name" value="AC-LIKE TRANSPOSASE-RELATED"/>
    <property type="match status" value="1"/>
</dbReference>